<proteinExistence type="predicted"/>
<dbReference type="EMBL" id="BARU01016451">
    <property type="protein sequence ID" value="GAH60886.1"/>
    <property type="molecule type" value="Genomic_DNA"/>
</dbReference>
<reference evidence="1" key="1">
    <citation type="journal article" date="2014" name="Front. Microbiol.">
        <title>High frequency of phylogenetically diverse reductive dehalogenase-homologous genes in deep subseafloor sedimentary metagenomes.</title>
        <authorList>
            <person name="Kawai M."/>
            <person name="Futagami T."/>
            <person name="Toyoda A."/>
            <person name="Takaki Y."/>
            <person name="Nishi S."/>
            <person name="Hori S."/>
            <person name="Arai W."/>
            <person name="Tsubouchi T."/>
            <person name="Morono Y."/>
            <person name="Uchiyama I."/>
            <person name="Ito T."/>
            <person name="Fujiyama A."/>
            <person name="Inagaki F."/>
            <person name="Takami H."/>
        </authorList>
    </citation>
    <scope>NUCLEOTIDE SEQUENCE</scope>
    <source>
        <strain evidence="1">Expedition CK06-06</strain>
    </source>
</reference>
<gene>
    <name evidence="1" type="ORF">S03H2_27337</name>
</gene>
<sequence length="134" mass="14587">SDISKARLCARFADRRVVEIIYMANKGDVQQVEAITQRLDNRLVMLARLTSAVQVAEAPLPTFTPSEEAGSDKDVRVRANNRANLRTTLASYALSHPAGLRAALEKAPKSAKPALQRAIDISTAGYKRALKALD</sequence>
<comment type="caution">
    <text evidence="1">The sequence shown here is derived from an EMBL/GenBank/DDBJ whole genome shotgun (WGS) entry which is preliminary data.</text>
</comment>
<organism evidence="1">
    <name type="scientific">marine sediment metagenome</name>
    <dbReference type="NCBI Taxonomy" id="412755"/>
    <lineage>
        <taxon>unclassified sequences</taxon>
        <taxon>metagenomes</taxon>
        <taxon>ecological metagenomes</taxon>
    </lineage>
</organism>
<feature type="non-terminal residue" evidence="1">
    <location>
        <position position="1"/>
    </location>
</feature>
<name>X1GSJ7_9ZZZZ</name>
<accession>X1GSJ7</accession>
<protein>
    <recommendedName>
        <fullName evidence="2">DUF5667 domain-containing protein</fullName>
    </recommendedName>
</protein>
<evidence type="ECO:0000313" key="1">
    <source>
        <dbReference type="EMBL" id="GAH60886.1"/>
    </source>
</evidence>
<evidence type="ECO:0008006" key="2">
    <source>
        <dbReference type="Google" id="ProtNLM"/>
    </source>
</evidence>
<dbReference type="AlphaFoldDB" id="X1GSJ7"/>